<accession>A0A3M2SG70</accession>
<dbReference type="CDD" id="cd12148">
    <property type="entry name" value="fungal_TF_MHR"/>
    <property type="match status" value="1"/>
</dbReference>
<keyword evidence="2" id="KW-0539">Nucleus</keyword>
<dbReference type="AlphaFoldDB" id="A0A3M2SG70"/>
<dbReference type="InterPro" id="IPR001138">
    <property type="entry name" value="Zn2Cys6_DnaBD"/>
</dbReference>
<dbReference type="SMART" id="SM00066">
    <property type="entry name" value="GAL4"/>
    <property type="match status" value="1"/>
</dbReference>
<evidence type="ECO:0000256" key="1">
    <source>
        <dbReference type="ARBA" id="ARBA00022723"/>
    </source>
</evidence>
<reference evidence="5 6" key="1">
    <citation type="submission" date="2017-06" db="EMBL/GenBank/DDBJ databases">
        <title>Comparative genomic analysis of Ambrosia Fusariam Clade fungi.</title>
        <authorList>
            <person name="Stajich J.E."/>
            <person name="Carrillo J."/>
            <person name="Kijimoto T."/>
            <person name="Eskalen A."/>
            <person name="O'Donnell K."/>
            <person name="Kasson M."/>
        </authorList>
    </citation>
    <scope>NUCLEOTIDE SEQUENCE [LARGE SCALE GENOMIC DNA]</scope>
    <source>
        <strain evidence="5">UCR3666</strain>
    </source>
</reference>
<dbReference type="PANTHER" id="PTHR46910">
    <property type="entry name" value="TRANSCRIPTION FACTOR PDR1"/>
    <property type="match status" value="1"/>
</dbReference>
<keyword evidence="6" id="KW-1185">Reference proteome</keyword>
<dbReference type="GO" id="GO:0006351">
    <property type="term" value="P:DNA-templated transcription"/>
    <property type="evidence" value="ECO:0007669"/>
    <property type="project" value="InterPro"/>
</dbReference>
<dbReference type="Gene3D" id="4.10.240.10">
    <property type="entry name" value="Zn(2)-C6 fungal-type DNA-binding domain"/>
    <property type="match status" value="1"/>
</dbReference>
<comment type="caution">
    <text evidence="5">The sequence shown here is derived from an EMBL/GenBank/DDBJ whole genome shotgun (WGS) entry which is preliminary data.</text>
</comment>
<keyword evidence="1" id="KW-0479">Metal-binding</keyword>
<dbReference type="Pfam" id="PF04082">
    <property type="entry name" value="Fungal_trans"/>
    <property type="match status" value="1"/>
</dbReference>
<dbReference type="SUPFAM" id="SSF57701">
    <property type="entry name" value="Zn2/Cys6 DNA-binding domain"/>
    <property type="match status" value="1"/>
</dbReference>
<evidence type="ECO:0000313" key="6">
    <source>
        <dbReference type="Proteomes" id="UP000277212"/>
    </source>
</evidence>
<sequence length="698" mass="77894">MSNVGVASEGPSPPRPPRSKRNRLSLACTQCRKRKVRCDASTPKCRNCVLRGDDCETFDPRRPNGPAVRRWPAKAPQGGIARRHSSISEHSSPSSLTSAQHERAGSLSKNGPKERHPSWIERAYQESQTTPDHVADGQTNDSPDAVMNTDDTSHRVKYMGSSSMQCLCQFIDLCFERKGLEAIGPYFRWGMSFTEEFQLPLIAYLPDLPDMPLMEPLIEVFFNRTHPLVPVLDRTSFVAEVTRLLELQQAHENGLQAAISSADAPALVTIYSVLALGMDDSEGTVSATATPYLTAAYSLTSHCLSLPYTSSVQALVMLAIALRARSKEGQSWHLLGQAIRIGHSLGFHRRIVSSESTNHPDRRLHSRIWWACYAFEKMMQLETGRPSVIEEFDCDQAFPDRNSGLSPYFVRWVSLSQIVGQIGEHIYRRKATSSLGLLSEIARLDQALLDWVEEASEGPKSAQRVGWDTRVTEEERPLALFLSLQYHQAQITLLRASLIFPEASFTREVNSHGSKVKGTARLLQGQNTCVEAARSIITQVAEFADSHTHFMLLTPTQAFLAAVTLALHTLKKPHKRMGRSDGELVRTASDYVADFYRRVGQSEELVKGVLELSRRMNQVLSGEGVVAEQAPRVPSHELQDTNPVQSAVSPSQFYDHGMEPVTFDPNEQFQDPFQDMPLDQFWAIMEGEFTTISGQNFP</sequence>
<protein>
    <recommendedName>
        <fullName evidence="4">Zn(2)-C6 fungal-type domain-containing protein</fullName>
    </recommendedName>
</protein>
<dbReference type="OrthoDB" id="3037908at2759"/>
<proteinExistence type="predicted"/>
<dbReference type="InterPro" id="IPR007219">
    <property type="entry name" value="XnlR_reg_dom"/>
</dbReference>
<dbReference type="EMBL" id="NKUJ01000046">
    <property type="protein sequence ID" value="RMJ16521.1"/>
    <property type="molecule type" value="Genomic_DNA"/>
</dbReference>
<name>A0A3M2SG70_9HYPO</name>
<gene>
    <name evidence="5" type="ORF">CDV36_003821</name>
</gene>
<dbReference type="PROSITE" id="PS00463">
    <property type="entry name" value="ZN2_CY6_FUNGAL_1"/>
    <property type="match status" value="1"/>
</dbReference>
<organism evidence="5 6">
    <name type="scientific">Fusarium kuroshium</name>
    <dbReference type="NCBI Taxonomy" id="2010991"/>
    <lineage>
        <taxon>Eukaryota</taxon>
        <taxon>Fungi</taxon>
        <taxon>Dikarya</taxon>
        <taxon>Ascomycota</taxon>
        <taxon>Pezizomycotina</taxon>
        <taxon>Sordariomycetes</taxon>
        <taxon>Hypocreomycetidae</taxon>
        <taxon>Hypocreales</taxon>
        <taxon>Nectriaceae</taxon>
        <taxon>Fusarium</taxon>
        <taxon>Fusarium solani species complex</taxon>
    </lineage>
</organism>
<dbReference type="GO" id="GO:0008270">
    <property type="term" value="F:zinc ion binding"/>
    <property type="evidence" value="ECO:0007669"/>
    <property type="project" value="InterPro"/>
</dbReference>
<dbReference type="InterPro" id="IPR050987">
    <property type="entry name" value="AtrR-like"/>
</dbReference>
<feature type="region of interest" description="Disordered" evidence="3">
    <location>
        <begin position="1"/>
        <end position="24"/>
    </location>
</feature>
<dbReference type="Pfam" id="PF00172">
    <property type="entry name" value="Zn_clus"/>
    <property type="match status" value="1"/>
</dbReference>
<feature type="domain" description="Zn(2)-C6 fungal-type" evidence="4">
    <location>
        <begin position="27"/>
        <end position="57"/>
    </location>
</feature>
<dbReference type="CDD" id="cd00067">
    <property type="entry name" value="GAL4"/>
    <property type="match status" value="1"/>
</dbReference>
<dbReference type="STRING" id="2010991.A0A3M2SG70"/>
<feature type="compositionally biased region" description="Polar residues" evidence="3">
    <location>
        <begin position="125"/>
        <end position="142"/>
    </location>
</feature>
<feature type="compositionally biased region" description="Basic and acidic residues" evidence="3">
    <location>
        <begin position="53"/>
        <end position="62"/>
    </location>
</feature>
<dbReference type="Proteomes" id="UP000277212">
    <property type="component" value="Unassembled WGS sequence"/>
</dbReference>
<feature type="region of interest" description="Disordered" evidence="3">
    <location>
        <begin position="53"/>
        <end position="150"/>
    </location>
</feature>
<dbReference type="GO" id="GO:0003677">
    <property type="term" value="F:DNA binding"/>
    <property type="evidence" value="ECO:0007669"/>
    <property type="project" value="InterPro"/>
</dbReference>
<dbReference type="PROSITE" id="PS50048">
    <property type="entry name" value="ZN2_CY6_FUNGAL_2"/>
    <property type="match status" value="1"/>
</dbReference>
<evidence type="ECO:0000313" key="5">
    <source>
        <dbReference type="EMBL" id="RMJ16521.1"/>
    </source>
</evidence>
<evidence type="ECO:0000256" key="2">
    <source>
        <dbReference type="ARBA" id="ARBA00023242"/>
    </source>
</evidence>
<evidence type="ECO:0000256" key="3">
    <source>
        <dbReference type="SAM" id="MobiDB-lite"/>
    </source>
</evidence>
<dbReference type="GO" id="GO:0000981">
    <property type="term" value="F:DNA-binding transcription factor activity, RNA polymerase II-specific"/>
    <property type="evidence" value="ECO:0007669"/>
    <property type="project" value="InterPro"/>
</dbReference>
<evidence type="ECO:0000259" key="4">
    <source>
        <dbReference type="PROSITE" id="PS50048"/>
    </source>
</evidence>
<feature type="compositionally biased region" description="Low complexity" evidence="3">
    <location>
        <begin position="88"/>
        <end position="98"/>
    </location>
</feature>
<dbReference type="PANTHER" id="PTHR46910:SF1">
    <property type="entry name" value="MISCELLANEOUS ZN(II)2CYS6 TRANSCRIPTION FACTOR (EUROFUNG)-RELATED"/>
    <property type="match status" value="1"/>
</dbReference>
<dbReference type="SMART" id="SM00906">
    <property type="entry name" value="Fungal_trans"/>
    <property type="match status" value="1"/>
</dbReference>
<dbReference type="InterPro" id="IPR036864">
    <property type="entry name" value="Zn2-C6_fun-type_DNA-bd_sf"/>
</dbReference>